<dbReference type="PANTHER" id="PTHR12461:SF102">
    <property type="entry name" value="LYSINE-SPECIFIC DEMETHYLASE JMJ31"/>
    <property type="match status" value="1"/>
</dbReference>
<name>A0ABD3SU36_9LAMI</name>
<reference evidence="3 4" key="1">
    <citation type="submission" date="2024-12" db="EMBL/GenBank/DDBJ databases">
        <title>The unique morphological basis and parallel evolutionary history of personate flowers in Penstemon.</title>
        <authorList>
            <person name="Depatie T.H."/>
            <person name="Wessinger C.A."/>
        </authorList>
    </citation>
    <scope>NUCLEOTIDE SEQUENCE [LARGE SCALE GENOMIC DNA]</scope>
    <source>
        <strain evidence="3">WTNN_2</strain>
        <tissue evidence="3">Leaf</tissue>
    </source>
</reference>
<dbReference type="PROSITE" id="PS51184">
    <property type="entry name" value="JMJC"/>
    <property type="match status" value="1"/>
</dbReference>
<evidence type="ECO:0000259" key="2">
    <source>
        <dbReference type="PROSITE" id="PS51184"/>
    </source>
</evidence>
<dbReference type="InterPro" id="IPR003347">
    <property type="entry name" value="JmjC_dom"/>
</dbReference>
<dbReference type="Pfam" id="PF13621">
    <property type="entry name" value="Cupin_8"/>
    <property type="match status" value="1"/>
</dbReference>
<keyword evidence="4" id="KW-1185">Reference proteome</keyword>
<dbReference type="SUPFAM" id="SSF51197">
    <property type="entry name" value="Clavaminate synthase-like"/>
    <property type="match status" value="1"/>
</dbReference>
<evidence type="ECO:0000313" key="4">
    <source>
        <dbReference type="Proteomes" id="UP001634393"/>
    </source>
</evidence>
<accession>A0ABD3SU36</accession>
<comment type="similarity">
    <text evidence="1">Belongs to the JARID1 histone demethylase family.</text>
</comment>
<protein>
    <recommendedName>
        <fullName evidence="2">JmjC domain-containing protein</fullName>
    </recommendedName>
</protein>
<comment type="caution">
    <text evidence="3">The sequence shown here is derived from an EMBL/GenBank/DDBJ whole genome shotgun (WGS) entry which is preliminary data.</text>
</comment>
<sequence length="544" mass="61620">MEESPRILRFNEIPSAEEFTSQIEPKNVPVVLNGCVKDWKAVSMWNVSNGGLDYLLEMGGSAVVEAMLSRSAPVFYGDIRSHERVTTLVPLPFSTFVGYCKDLLQYGDDGQDSQLRKCQLEGLATQNDNSLAREGAPQQIYLAQVPIVNTENEEKIQLECLREDIEMPAFLEGKMMTSVNLWMNNARSRSSTHYDPYHNLLCIISGCKQVVLWPPSASPLLYPLSIYGESSNHSAIALENPNFRLYPRAKCLDEYSQKVILQAGDALFIPEGWFHQVDSESVTIAVNFWWRSEMVSGQEQMLCMHSTAVDKKMIYASAEPSHGNADSFTFIHNCYLFSEHNVNKSDNCDKELDQNHQTVRSTGKTLEQRFMLHELEPHALHSLQELVSLVHERVNQSQSISTDSEDPSVSQEEVEVTKSVKTNFLNLKEDPIAYIVWTLEPHAFQSVFLAMAHNFPRTLEAFILHALSPVGTEVLTRKFEQMDQMIVADDRSQFYEKFYSVFDNESSAMDALLNGKESFARQALNNVLDQYLGINFDGPKPLVE</sequence>
<feature type="domain" description="JmjC" evidence="2">
    <location>
        <begin position="134"/>
        <end position="305"/>
    </location>
</feature>
<dbReference type="EMBL" id="JBJXBP010000005">
    <property type="protein sequence ID" value="KAL3827993.1"/>
    <property type="molecule type" value="Genomic_DNA"/>
</dbReference>
<dbReference type="Proteomes" id="UP001634393">
    <property type="component" value="Unassembled WGS sequence"/>
</dbReference>
<proteinExistence type="inferred from homology"/>
<evidence type="ECO:0000313" key="3">
    <source>
        <dbReference type="EMBL" id="KAL3827993.1"/>
    </source>
</evidence>
<evidence type="ECO:0000256" key="1">
    <source>
        <dbReference type="ARBA" id="ARBA00006801"/>
    </source>
</evidence>
<dbReference type="SMART" id="SM00558">
    <property type="entry name" value="JmjC"/>
    <property type="match status" value="1"/>
</dbReference>
<dbReference type="InterPro" id="IPR041667">
    <property type="entry name" value="Cupin_8"/>
</dbReference>
<organism evidence="3 4">
    <name type="scientific">Penstemon smallii</name>
    <dbReference type="NCBI Taxonomy" id="265156"/>
    <lineage>
        <taxon>Eukaryota</taxon>
        <taxon>Viridiplantae</taxon>
        <taxon>Streptophyta</taxon>
        <taxon>Embryophyta</taxon>
        <taxon>Tracheophyta</taxon>
        <taxon>Spermatophyta</taxon>
        <taxon>Magnoliopsida</taxon>
        <taxon>eudicotyledons</taxon>
        <taxon>Gunneridae</taxon>
        <taxon>Pentapetalae</taxon>
        <taxon>asterids</taxon>
        <taxon>lamiids</taxon>
        <taxon>Lamiales</taxon>
        <taxon>Plantaginaceae</taxon>
        <taxon>Cheloneae</taxon>
        <taxon>Penstemon</taxon>
    </lineage>
</organism>
<gene>
    <name evidence="3" type="ORF">ACJIZ3_016795</name>
</gene>
<dbReference type="Gene3D" id="2.60.120.650">
    <property type="entry name" value="Cupin"/>
    <property type="match status" value="1"/>
</dbReference>
<dbReference type="AlphaFoldDB" id="A0ABD3SU36"/>
<dbReference type="PANTHER" id="PTHR12461">
    <property type="entry name" value="HYPOXIA-INDUCIBLE FACTOR 1 ALPHA INHIBITOR-RELATED"/>
    <property type="match status" value="1"/>
</dbReference>